<keyword evidence="7" id="KW-0432">Leucine biosynthesis</keyword>
<gene>
    <name evidence="7 9" type="primary">leuD</name>
    <name evidence="9" type="ORF">COW11_03590</name>
</gene>
<dbReference type="InterPro" id="IPR015928">
    <property type="entry name" value="Aconitase/3IPM_dehydase_swvl"/>
</dbReference>
<dbReference type="GO" id="GO:0003861">
    <property type="term" value="F:3-isopropylmalate dehydratase activity"/>
    <property type="evidence" value="ECO:0007669"/>
    <property type="project" value="UniProtKB-UniRule"/>
</dbReference>
<evidence type="ECO:0000256" key="3">
    <source>
        <dbReference type="ARBA" id="ARBA00004729"/>
    </source>
</evidence>
<comment type="function">
    <text evidence="2 7">Catalyzes the isomerization between 2-isopropylmalate and 3-isopropylmalate, via the formation of 2-isopropylmaleate.</text>
</comment>
<dbReference type="AlphaFoldDB" id="A0A2J0LEV0"/>
<comment type="subunit">
    <text evidence="5 7">Heterodimer of LeuC and LeuD.</text>
</comment>
<keyword evidence="7" id="KW-0028">Amino-acid biosynthesis</keyword>
<evidence type="ECO:0000313" key="10">
    <source>
        <dbReference type="Proteomes" id="UP000231267"/>
    </source>
</evidence>
<evidence type="ECO:0000256" key="5">
    <source>
        <dbReference type="ARBA" id="ARBA00011271"/>
    </source>
</evidence>
<accession>A0A2J0LEV0</accession>
<evidence type="ECO:0000256" key="2">
    <source>
        <dbReference type="ARBA" id="ARBA00002695"/>
    </source>
</evidence>
<comment type="caution">
    <text evidence="9">The sequence shown here is derived from an EMBL/GenBank/DDBJ whole genome shotgun (WGS) entry which is preliminary data.</text>
</comment>
<evidence type="ECO:0000259" key="8">
    <source>
        <dbReference type="Pfam" id="PF00694"/>
    </source>
</evidence>
<dbReference type="Gene3D" id="3.20.19.10">
    <property type="entry name" value="Aconitase, domain 4"/>
    <property type="match status" value="1"/>
</dbReference>
<dbReference type="InterPro" id="IPR000573">
    <property type="entry name" value="AconitaseA/IPMdHydase_ssu_swvl"/>
</dbReference>
<dbReference type="CDD" id="cd01577">
    <property type="entry name" value="IPMI_Swivel"/>
    <property type="match status" value="1"/>
</dbReference>
<dbReference type="NCBIfam" id="TIGR02087">
    <property type="entry name" value="LEUD_arch"/>
    <property type="match status" value="1"/>
</dbReference>
<dbReference type="GO" id="GO:0009098">
    <property type="term" value="P:L-leucine biosynthetic process"/>
    <property type="evidence" value="ECO:0007669"/>
    <property type="project" value="UniProtKB-UniRule"/>
</dbReference>
<evidence type="ECO:0000256" key="6">
    <source>
        <dbReference type="ARBA" id="ARBA00023239"/>
    </source>
</evidence>
<dbReference type="FunFam" id="3.20.19.10:FF:000007">
    <property type="entry name" value="Isopropylmalate/citramalate isomerase small subunit"/>
    <property type="match status" value="1"/>
</dbReference>
<protein>
    <recommendedName>
        <fullName evidence="7">3-isopropylmalate dehydratase small subunit</fullName>
        <ecNumber evidence="7">4.2.1.33</ecNumber>
    </recommendedName>
    <alternativeName>
        <fullName evidence="7">Alpha-IPM isomerase</fullName>
        <shortName evidence="7">IPMI</shortName>
    </alternativeName>
    <alternativeName>
        <fullName evidence="7">Isopropylmalate isomerase</fullName>
    </alternativeName>
</protein>
<reference evidence="9 10" key="1">
    <citation type="submission" date="2017-09" db="EMBL/GenBank/DDBJ databases">
        <title>Depth-based differentiation of microbial function through sediment-hosted aquifers and enrichment of novel symbionts in the deep terrestrial subsurface.</title>
        <authorList>
            <person name="Probst A.J."/>
            <person name="Ladd B."/>
            <person name="Jarett J.K."/>
            <person name="Geller-Mcgrath D.E."/>
            <person name="Sieber C.M."/>
            <person name="Emerson J.B."/>
            <person name="Anantharaman K."/>
            <person name="Thomas B.C."/>
            <person name="Malmstrom R."/>
            <person name="Stieglmeier M."/>
            <person name="Klingl A."/>
            <person name="Woyke T."/>
            <person name="Ryan C.M."/>
            <person name="Banfield J.F."/>
        </authorList>
    </citation>
    <scope>NUCLEOTIDE SEQUENCE [LARGE SCALE GENOMIC DNA]</scope>
    <source>
        <strain evidence="9">CG12_big_fil_rev_8_21_14_0_65_43_15</strain>
    </source>
</reference>
<comment type="pathway">
    <text evidence="3 7">Amino-acid biosynthesis; L-leucine biosynthesis; L-leucine from 3-methyl-2-oxobutanoate: step 2/4.</text>
</comment>
<keyword evidence="6 7" id="KW-0456">Lyase</keyword>
<dbReference type="HAMAP" id="MF_01032">
    <property type="entry name" value="LeuD_type2"/>
    <property type="match status" value="1"/>
</dbReference>
<dbReference type="Proteomes" id="UP000231267">
    <property type="component" value="Unassembled WGS sequence"/>
</dbReference>
<evidence type="ECO:0000256" key="4">
    <source>
        <dbReference type="ARBA" id="ARBA00009869"/>
    </source>
</evidence>
<dbReference type="EMBL" id="PFGP01000084">
    <property type="protein sequence ID" value="PIW66388.1"/>
    <property type="molecule type" value="Genomic_DNA"/>
</dbReference>
<keyword evidence="7" id="KW-0100">Branched-chain amino acid biosynthesis</keyword>
<dbReference type="UniPathway" id="UPA00048">
    <property type="reaction ID" value="UER00071"/>
</dbReference>
<dbReference type="InterPro" id="IPR050075">
    <property type="entry name" value="LeuD"/>
</dbReference>
<feature type="domain" description="Aconitase A/isopropylmalate dehydratase small subunit swivel" evidence="8">
    <location>
        <begin position="44"/>
        <end position="100"/>
    </location>
</feature>
<comment type="similarity">
    <text evidence="4 7">Belongs to the LeuD family. LeuD type 2 subfamily.</text>
</comment>
<sequence length="162" mass="17679">MILKGRAHKFGNDINTDDIIAAKYLVTTDPAELGAKCMETIAPDFAAKVKKGDIIVAGNNFGCGSSREHAPVSIKGAGISCVIAKSFARIFYRNSINIGLPIFETNQADDIKTGDELEVDLVQGEIKNITQNKIYKSEAFAGFMQEIVNAGGLMKWIRRKRV</sequence>
<dbReference type="InterPro" id="IPR011827">
    <property type="entry name" value="LeuD_type2/HacB/DmdB"/>
</dbReference>
<evidence type="ECO:0000256" key="7">
    <source>
        <dbReference type="HAMAP-Rule" id="MF_01032"/>
    </source>
</evidence>
<comment type="catalytic activity">
    <reaction evidence="1 7">
        <text>(2R,3S)-3-isopropylmalate = (2S)-2-isopropylmalate</text>
        <dbReference type="Rhea" id="RHEA:32287"/>
        <dbReference type="ChEBI" id="CHEBI:1178"/>
        <dbReference type="ChEBI" id="CHEBI:35121"/>
        <dbReference type="EC" id="4.2.1.33"/>
    </reaction>
</comment>
<dbReference type="PANTHER" id="PTHR43345:SF2">
    <property type="entry name" value="3-ISOPROPYLMALATE DEHYDRATASE SMALL SUBUNIT 1"/>
    <property type="match status" value="1"/>
</dbReference>
<evidence type="ECO:0000256" key="1">
    <source>
        <dbReference type="ARBA" id="ARBA00000491"/>
    </source>
</evidence>
<dbReference type="Pfam" id="PF00694">
    <property type="entry name" value="Aconitase_C"/>
    <property type="match status" value="1"/>
</dbReference>
<proteinExistence type="inferred from homology"/>
<dbReference type="PANTHER" id="PTHR43345">
    <property type="entry name" value="3-ISOPROPYLMALATE DEHYDRATASE SMALL SUBUNIT 2-RELATED-RELATED"/>
    <property type="match status" value="1"/>
</dbReference>
<name>A0A2J0LEV0_9BACT</name>
<dbReference type="EC" id="4.2.1.33" evidence="7"/>
<evidence type="ECO:0000313" key="9">
    <source>
        <dbReference type="EMBL" id="PIW66388.1"/>
    </source>
</evidence>
<dbReference type="SUPFAM" id="SSF52016">
    <property type="entry name" value="LeuD/IlvD-like"/>
    <property type="match status" value="1"/>
</dbReference>
<dbReference type="InterPro" id="IPR033940">
    <property type="entry name" value="IPMI_Swivel"/>
</dbReference>
<organism evidence="9 10">
    <name type="scientific">Candidatus Taenaricola geysiri</name>
    <dbReference type="NCBI Taxonomy" id="1974752"/>
    <lineage>
        <taxon>Bacteria</taxon>
        <taxon>Pseudomonadati</taxon>
        <taxon>Candidatus Omnitrophota</taxon>
        <taxon>Candidatus Taenaricola</taxon>
    </lineage>
</organism>